<evidence type="ECO:0000256" key="3">
    <source>
        <dbReference type="ARBA" id="ARBA00022801"/>
    </source>
</evidence>
<dbReference type="Proteomes" id="UP000503222">
    <property type="component" value="Chromosome"/>
</dbReference>
<accession>A0A6G7YN89</accession>
<keyword evidence="15" id="KW-1185">Reference proteome</keyword>
<evidence type="ECO:0000256" key="10">
    <source>
        <dbReference type="SAM" id="SignalP"/>
    </source>
</evidence>
<name>A0A6G7YN89_9SPHN</name>
<dbReference type="InterPro" id="IPR029018">
    <property type="entry name" value="Hex-like_dom2"/>
</dbReference>
<evidence type="ECO:0000256" key="7">
    <source>
        <dbReference type="PIRNR" id="PIRNR029900"/>
    </source>
</evidence>
<dbReference type="Gene3D" id="3.30.379.10">
    <property type="entry name" value="Chitobiase/beta-hexosaminidase domain 2-like"/>
    <property type="match status" value="1"/>
</dbReference>
<dbReference type="GO" id="GO:0046559">
    <property type="term" value="F:alpha-glucuronidase activity"/>
    <property type="evidence" value="ECO:0007669"/>
    <property type="project" value="InterPro"/>
</dbReference>
<feature type="signal peptide" evidence="10">
    <location>
        <begin position="1"/>
        <end position="23"/>
    </location>
</feature>
<dbReference type="InterPro" id="IPR011099">
    <property type="entry name" value="Glyco_hydro_67_C"/>
</dbReference>
<comment type="catalytic activity">
    <reaction evidence="9">
        <text>Hydrolysis of (1-&gt;2)-alpha-D-(4-O-methyl)glucuronosyl links in the main chain of hardwood xylans.</text>
        <dbReference type="EC" id="3.2.1.131"/>
    </reaction>
</comment>
<keyword evidence="5 7" id="KW-0326">Glycosidase</keyword>
<feature type="active site" description="Proton acceptor" evidence="8">
    <location>
        <position position="408"/>
    </location>
</feature>
<dbReference type="Pfam" id="PF03648">
    <property type="entry name" value="Glyco_hydro_67N"/>
    <property type="match status" value="1"/>
</dbReference>
<dbReference type="Gene3D" id="3.90.1330.10">
    <property type="entry name" value="Alpha-glucuronidase, C-terminal domain"/>
    <property type="match status" value="1"/>
</dbReference>
<comment type="similarity">
    <text evidence="1 7 9">Belongs to the glycosyl hydrolase 67 family.</text>
</comment>
<dbReference type="RefSeq" id="WP_166410590.1">
    <property type="nucleotide sequence ID" value="NZ_CP049869.1"/>
</dbReference>
<evidence type="ECO:0000313" key="14">
    <source>
        <dbReference type="EMBL" id="QIK78197.1"/>
    </source>
</evidence>
<dbReference type="Gene3D" id="3.20.20.80">
    <property type="entry name" value="Glycosidases"/>
    <property type="match status" value="1"/>
</dbReference>
<evidence type="ECO:0000256" key="5">
    <source>
        <dbReference type="ARBA" id="ARBA00023295"/>
    </source>
</evidence>
<sequence length="707" mass="77927">MLRLLILTNILWSLLFVAAPASAQVEDGYDLWLRYRPIAAQATPQYAGRATSVVAESTSPTIAAAASELRRGIGGMLQVTPAADLRDGAILIGTPASSALIRQMRLPLRRLGNEGYLLRSATLRGSRITVVAANGETGVLYGSFALLRRMQMQQSIDSLDISETPALKLRMLNHWDNLDGFIERGYSGKSIWNWQQLPTVDARVIDYARANASVGINATVLNNVNANAQILTEPYLLKVKALAGAFRPYGIKVYLSARFSSPIDLGHLKTADPLDPEVRAWWKAKADEIYRLIPDFGGFLVKANSEGQPGPQGYGRNHADGANMMADAVKPHGGLIFWRAFVYAMGPDQDRIRAAYDEFKPLDGKFRDNVIVQVKNGPLDFQPREPFSPLFGAMPKTKLALETQVTREYLGQSTGIAYLGPMWSEVLRSRTARPRPTSDVASTIVAIAGVSNVGNDRNWTGTLFDQANWYAHGRLAWNLHADPAAVANEWTRLTWGNAPQAITLITSLMMGSREATVDYMTPFGLTHLMGTSHHHGPAPWVADLGTPSWNPAYFHKADATGIGFDRTTAGSNAADQYAPEIARTFADLDKVPDEYLLWFHHVPWSHRMRSGDTLWNALVARYDLGVAKVGAMQAQWSALSGTIDPVRHAQVAADLRAQQQEAQWWRDASIAYWQSLNHLPLPEGHPLPARPLSYYKTIKFEGLPGNP</sequence>
<feature type="domain" description="Alpha glucuronidase N-terminal" evidence="11">
    <location>
        <begin position="31"/>
        <end position="146"/>
    </location>
</feature>
<evidence type="ECO:0000256" key="8">
    <source>
        <dbReference type="PIRSR" id="PIRSR029900-1"/>
    </source>
</evidence>
<dbReference type="AlphaFoldDB" id="A0A6G7YN89"/>
<feature type="domain" description="Glycosyl hydrolase family 67 C-terminal" evidence="12">
    <location>
        <begin position="460"/>
        <end position="684"/>
    </location>
</feature>
<evidence type="ECO:0000256" key="9">
    <source>
        <dbReference type="RuleBase" id="RU361198"/>
    </source>
</evidence>
<evidence type="ECO:0000259" key="11">
    <source>
        <dbReference type="Pfam" id="PF03648"/>
    </source>
</evidence>
<reference evidence="14 15" key="1">
    <citation type="submission" date="2020-03" db="EMBL/GenBank/DDBJ databases">
        <title>Sphingomonas sp. nov., isolated from fish.</title>
        <authorList>
            <person name="Hyun D.-W."/>
            <person name="Bae J.-W."/>
        </authorList>
    </citation>
    <scope>NUCLEOTIDE SEQUENCE [LARGE SCALE GENOMIC DNA]</scope>
    <source>
        <strain evidence="14 15">HDW15B</strain>
    </source>
</reference>
<dbReference type="SUPFAM" id="SSF51445">
    <property type="entry name" value="(Trans)glycosidases"/>
    <property type="match status" value="1"/>
</dbReference>
<dbReference type="KEGG" id="spii:G7077_04050"/>
<evidence type="ECO:0000256" key="6">
    <source>
        <dbReference type="ARBA" id="ARBA00023326"/>
    </source>
</evidence>
<dbReference type="InterPro" id="IPR011100">
    <property type="entry name" value="Glyco_hydro_67_cat"/>
</dbReference>
<dbReference type="PIRSF" id="PIRSF029900">
    <property type="entry name" value="Alpha-glucuronds"/>
    <property type="match status" value="1"/>
</dbReference>
<evidence type="ECO:0000313" key="15">
    <source>
        <dbReference type="Proteomes" id="UP000503222"/>
    </source>
</evidence>
<dbReference type="GO" id="GO:0045493">
    <property type="term" value="P:xylan catabolic process"/>
    <property type="evidence" value="ECO:0007669"/>
    <property type="project" value="UniProtKB-KW"/>
</dbReference>
<feature type="chain" id="PRO_5026339623" description="Xylan alpha-1,2-glucuronidase" evidence="10">
    <location>
        <begin position="24"/>
        <end position="707"/>
    </location>
</feature>
<keyword evidence="3 7" id="KW-0378">Hydrolase</keyword>
<dbReference type="InterPro" id="IPR037054">
    <property type="entry name" value="A-glucoronidase_C_sf"/>
</dbReference>
<dbReference type="InterPro" id="IPR011395">
    <property type="entry name" value="Glyco_hydro_67_aGlcAse"/>
</dbReference>
<keyword evidence="10" id="KW-0732">Signal</keyword>
<keyword evidence="2 7" id="KW-0858">Xylan degradation</keyword>
<protein>
    <recommendedName>
        <fullName evidence="9">Xylan alpha-1,2-glucuronidase</fullName>
        <ecNumber evidence="9">3.2.1.131</ecNumber>
    </recommendedName>
</protein>
<proteinExistence type="inferred from homology"/>
<evidence type="ECO:0000259" key="13">
    <source>
        <dbReference type="Pfam" id="PF07488"/>
    </source>
</evidence>
<feature type="active site" description="Proton acceptor" evidence="8">
    <location>
        <position position="380"/>
    </location>
</feature>
<dbReference type="InterPro" id="IPR017853">
    <property type="entry name" value="GH"/>
</dbReference>
<keyword evidence="4 9" id="KW-0119">Carbohydrate metabolism</keyword>
<dbReference type="EC" id="3.2.1.131" evidence="9"/>
<evidence type="ECO:0000256" key="2">
    <source>
        <dbReference type="ARBA" id="ARBA00022651"/>
    </source>
</evidence>
<dbReference type="GO" id="GO:0005576">
    <property type="term" value="C:extracellular region"/>
    <property type="evidence" value="ECO:0007669"/>
    <property type="project" value="InterPro"/>
</dbReference>
<feature type="active site" description="Proton donor" evidence="8">
    <location>
        <position position="306"/>
    </location>
</feature>
<dbReference type="Pfam" id="PF07477">
    <property type="entry name" value="Glyco_hydro_67C"/>
    <property type="match status" value="1"/>
</dbReference>
<dbReference type="Pfam" id="PF07488">
    <property type="entry name" value="Glyco_hydro_67M"/>
    <property type="match status" value="1"/>
</dbReference>
<dbReference type="GO" id="GO:0033939">
    <property type="term" value="F:xylan alpha-1,2-glucuronosidase activity"/>
    <property type="evidence" value="ECO:0007669"/>
    <property type="project" value="UniProtKB-EC"/>
</dbReference>
<evidence type="ECO:0000259" key="12">
    <source>
        <dbReference type="Pfam" id="PF07477"/>
    </source>
</evidence>
<comment type="subunit">
    <text evidence="9">Homodimer.</text>
</comment>
<evidence type="ECO:0000256" key="4">
    <source>
        <dbReference type="ARBA" id="ARBA00023277"/>
    </source>
</evidence>
<dbReference type="InterPro" id="IPR005154">
    <property type="entry name" value="Glyco_hydro_67_aGlcAse_N"/>
</dbReference>
<evidence type="ECO:0000256" key="1">
    <source>
        <dbReference type="ARBA" id="ARBA00008833"/>
    </source>
</evidence>
<gene>
    <name evidence="14" type="ORF">G7077_04050</name>
</gene>
<dbReference type="EMBL" id="CP049869">
    <property type="protein sequence ID" value="QIK78197.1"/>
    <property type="molecule type" value="Genomic_DNA"/>
</dbReference>
<dbReference type="PANTHER" id="PTHR39207">
    <property type="entry name" value="ALPHA-GLUCURONIDASE A"/>
    <property type="match status" value="1"/>
</dbReference>
<feature type="domain" description="Glycosyl hydrolase family 67 catalytic" evidence="13">
    <location>
        <begin position="150"/>
        <end position="459"/>
    </location>
</feature>
<organism evidence="14 15">
    <name type="scientific">Sphingomonas piscis</name>
    <dbReference type="NCBI Taxonomy" id="2714943"/>
    <lineage>
        <taxon>Bacteria</taxon>
        <taxon>Pseudomonadati</taxon>
        <taxon>Pseudomonadota</taxon>
        <taxon>Alphaproteobacteria</taxon>
        <taxon>Sphingomonadales</taxon>
        <taxon>Sphingomonadaceae</taxon>
        <taxon>Sphingomonas</taxon>
    </lineage>
</organism>
<keyword evidence="6 9" id="KW-0624">Polysaccharide degradation</keyword>
<dbReference type="PANTHER" id="PTHR39207:SF1">
    <property type="entry name" value="ALPHA-GLUCURONIDASE A"/>
    <property type="match status" value="1"/>
</dbReference>
<dbReference type="SUPFAM" id="SSF55545">
    <property type="entry name" value="beta-N-acetylhexosaminidase-like domain"/>
    <property type="match status" value="1"/>
</dbReference>